<dbReference type="SUPFAM" id="SSF102705">
    <property type="entry name" value="NIF3 (NGG1p interacting factor 3)-like"/>
    <property type="match status" value="1"/>
</dbReference>
<organism evidence="2 4">
    <name type="scientific">Lentinula aciculospora</name>
    <dbReference type="NCBI Taxonomy" id="153920"/>
    <lineage>
        <taxon>Eukaryota</taxon>
        <taxon>Fungi</taxon>
        <taxon>Dikarya</taxon>
        <taxon>Basidiomycota</taxon>
        <taxon>Agaricomycotina</taxon>
        <taxon>Agaricomycetes</taxon>
        <taxon>Agaricomycetidae</taxon>
        <taxon>Agaricales</taxon>
        <taxon>Marasmiineae</taxon>
        <taxon>Omphalotaceae</taxon>
        <taxon>Lentinula</taxon>
    </lineage>
</organism>
<protein>
    <recommendedName>
        <fullName evidence="1">ATP phosphoribosyltransferase</fullName>
    </recommendedName>
</protein>
<proteinExistence type="predicted"/>
<evidence type="ECO:0000313" key="2">
    <source>
        <dbReference type="EMBL" id="KAJ4471592.1"/>
    </source>
</evidence>
<dbReference type="EMBL" id="JAOTPV010000004">
    <property type="protein sequence ID" value="KAJ4483645.1"/>
    <property type="molecule type" value="Genomic_DNA"/>
</dbReference>
<gene>
    <name evidence="3" type="ORF">J3R30DRAFT_3450389</name>
    <name evidence="2" type="ORF">J3R30DRAFT_3526834</name>
</gene>
<sequence>MSTIQKFKLVFFSPAPNTRAILDHLFRKYPQELGKIGHYEQCAFVSRGTGQYKPTEEAQPAIGTPGHLVFIEEDRVELLVIDQGEKVQLRNAVQELKKVHPYEEVAYDIYRIETVGRREVEGVQTKQM</sequence>
<dbReference type="EMBL" id="JAOTPV010000022">
    <property type="protein sequence ID" value="KAJ4471592.1"/>
    <property type="molecule type" value="Genomic_DNA"/>
</dbReference>
<accession>A0A9W9A1R8</accession>
<dbReference type="AlphaFoldDB" id="A0A9W9A1R8"/>
<dbReference type="Proteomes" id="UP001150266">
    <property type="component" value="Unassembled WGS sequence"/>
</dbReference>
<comment type="caution">
    <text evidence="2">The sequence shown here is derived from an EMBL/GenBank/DDBJ whole genome shotgun (WGS) entry which is preliminary data.</text>
</comment>
<dbReference type="PANTHER" id="PTHR41774:SF1">
    <property type="entry name" value="NGG1P INTERACTING FACTOR NIF3"/>
    <property type="match status" value="1"/>
</dbReference>
<keyword evidence="4" id="KW-1185">Reference proteome</keyword>
<evidence type="ECO:0000313" key="3">
    <source>
        <dbReference type="EMBL" id="KAJ4483645.1"/>
    </source>
</evidence>
<evidence type="ECO:0000256" key="1">
    <source>
        <dbReference type="ARBA" id="ARBA00020998"/>
    </source>
</evidence>
<evidence type="ECO:0000313" key="4">
    <source>
        <dbReference type="Proteomes" id="UP001150266"/>
    </source>
</evidence>
<dbReference type="OrthoDB" id="15981at2759"/>
<dbReference type="Gene3D" id="3.30.70.120">
    <property type="match status" value="1"/>
</dbReference>
<name>A0A9W9A1R8_9AGAR</name>
<dbReference type="InterPro" id="IPR036069">
    <property type="entry name" value="DUF34/NIF3_sf"/>
</dbReference>
<dbReference type="InterPro" id="IPR015867">
    <property type="entry name" value="N-reg_PII/ATP_PRibTrfase_C"/>
</dbReference>
<reference evidence="2" key="1">
    <citation type="submission" date="2022-08" db="EMBL/GenBank/DDBJ databases">
        <title>A Global Phylogenomic Analysis of the Shiitake Genus Lentinula.</title>
        <authorList>
            <consortium name="DOE Joint Genome Institute"/>
            <person name="Sierra-Patev S."/>
            <person name="Min B."/>
            <person name="Naranjo-Ortiz M."/>
            <person name="Looney B."/>
            <person name="Konkel Z."/>
            <person name="Slot J.C."/>
            <person name="Sakamoto Y."/>
            <person name="Steenwyk J.L."/>
            <person name="Rokas A."/>
            <person name="Carro J."/>
            <person name="Camarero S."/>
            <person name="Ferreira P."/>
            <person name="Molpeceres G."/>
            <person name="Ruiz-Duenas F.J."/>
            <person name="Serrano A."/>
            <person name="Henrissat B."/>
            <person name="Drula E."/>
            <person name="Hughes K.W."/>
            <person name="Mata J.L."/>
            <person name="Ishikawa N.K."/>
            <person name="Vargas-Isla R."/>
            <person name="Ushijima S."/>
            <person name="Smith C.A."/>
            <person name="Ahrendt S."/>
            <person name="Andreopoulos W."/>
            <person name="He G."/>
            <person name="Labutti K."/>
            <person name="Lipzen A."/>
            <person name="Ng V."/>
            <person name="Riley R."/>
            <person name="Sandor L."/>
            <person name="Barry K."/>
            <person name="Martinez A.T."/>
            <person name="Xiao Y."/>
            <person name="Gibbons J.G."/>
            <person name="Terashima K."/>
            <person name="Grigoriev I.V."/>
            <person name="Hibbett D.S."/>
        </authorList>
    </citation>
    <scope>NUCLEOTIDE SEQUENCE</scope>
    <source>
        <strain evidence="2">JLM2183</strain>
    </source>
</reference>
<dbReference type="PANTHER" id="PTHR41774">
    <property type="match status" value="1"/>
</dbReference>